<dbReference type="GeneID" id="29383890"/>
<comment type="similarity">
    <text evidence="5">Belongs to the FNT transporter (TC 1.A.16) family.</text>
</comment>
<evidence type="ECO:0000256" key="8">
    <source>
        <dbReference type="SAM" id="Phobius"/>
    </source>
</evidence>
<evidence type="ECO:0000259" key="9">
    <source>
        <dbReference type="PROSITE" id="PS51371"/>
    </source>
</evidence>
<dbReference type="InterPro" id="IPR046342">
    <property type="entry name" value="CBS_dom_sf"/>
</dbReference>
<evidence type="ECO:0000313" key="12">
    <source>
        <dbReference type="Proteomes" id="UP000057088"/>
    </source>
</evidence>
<dbReference type="GO" id="GO:0005886">
    <property type="term" value="C:plasma membrane"/>
    <property type="evidence" value="ECO:0007669"/>
    <property type="project" value="UniProtKB-UniRule"/>
</dbReference>
<dbReference type="Gene3D" id="3.10.580.10">
    <property type="entry name" value="CBS-domain"/>
    <property type="match status" value="1"/>
</dbReference>
<keyword evidence="4 8" id="KW-0472">Membrane</keyword>
<dbReference type="EMBL" id="CP014034">
    <property type="protein sequence ID" value="AMF92605.1"/>
    <property type="molecule type" value="Genomic_DNA"/>
</dbReference>
<feature type="transmembrane region" description="Helical" evidence="8">
    <location>
        <begin position="75"/>
        <end position="98"/>
    </location>
</feature>
<dbReference type="SUPFAM" id="SSF54631">
    <property type="entry name" value="CBS-domain pair"/>
    <property type="match status" value="1"/>
</dbReference>
<keyword evidence="2 8" id="KW-0812">Transmembrane</keyword>
<dbReference type="RefSeq" id="WP_061055651.1">
    <property type="nucleotide sequence ID" value="NZ_CABLBX010000012.1"/>
</dbReference>
<dbReference type="PROSITE" id="PS01006">
    <property type="entry name" value="FORMATE_NITRITE_TP_2"/>
    <property type="match status" value="1"/>
</dbReference>
<reference evidence="10" key="2">
    <citation type="submission" date="2018-01" db="EMBL/GenBank/DDBJ databases">
        <title>FDA dAtabase for Regulatory Grade micrObial Sequences (FDA-ARGOS): Supporting development and validation of Infectious Disease Dx tests.</title>
        <authorList>
            <person name="Hoffmann M."/>
            <person name="Allard M."/>
            <person name="Evans P."/>
            <person name="Brown E."/>
            <person name="Tallon L."/>
            <person name="Sadzewicz L."/>
            <person name="Sengamalay N."/>
            <person name="Ott S."/>
            <person name="Godinez A."/>
            <person name="Nagaraj S."/>
            <person name="Vyas G."/>
            <person name="Aluvathingal J."/>
            <person name="Nadendla S."/>
            <person name="Geyer C."/>
            <person name="Sichtig H."/>
        </authorList>
    </citation>
    <scope>NUCLEOTIDE SEQUENCE</scope>
    <source>
        <strain evidence="10">ATCC 33809</strain>
    </source>
</reference>
<evidence type="ECO:0000256" key="3">
    <source>
        <dbReference type="ARBA" id="ARBA00022989"/>
    </source>
</evidence>
<dbReference type="SMART" id="SM00116">
    <property type="entry name" value="CBS"/>
    <property type="match status" value="2"/>
</dbReference>
<organism evidence="11 13">
    <name type="scientific">Vibrio fluvialis</name>
    <dbReference type="NCBI Taxonomy" id="676"/>
    <lineage>
        <taxon>Bacteria</taxon>
        <taxon>Pseudomonadati</taxon>
        <taxon>Pseudomonadota</taxon>
        <taxon>Gammaproteobacteria</taxon>
        <taxon>Vibrionales</taxon>
        <taxon>Vibrionaceae</taxon>
        <taxon>Vibrio</taxon>
    </lineage>
</organism>
<dbReference type="PANTHER" id="PTHR30520:SF6">
    <property type="entry name" value="FORMATE_NITRATE FAMILY TRANSPORTER (EUROFUNG)"/>
    <property type="match status" value="1"/>
</dbReference>
<feature type="transmembrane region" description="Helical" evidence="8">
    <location>
        <begin position="36"/>
        <end position="55"/>
    </location>
</feature>
<dbReference type="NCBIfam" id="TIGR00790">
    <property type="entry name" value="fnt"/>
    <property type="match status" value="1"/>
</dbReference>
<dbReference type="PANTHER" id="PTHR30520">
    <property type="entry name" value="FORMATE TRANSPORTER-RELATED"/>
    <property type="match status" value="1"/>
</dbReference>
<dbReference type="InterPro" id="IPR023271">
    <property type="entry name" value="Aquaporin-like"/>
</dbReference>
<dbReference type="KEGG" id="vfl:AL536_03765"/>
<sequence length="483" mass="52570">MSAAYSENQNYFSPYEMMAEAEKFALSKAKKTSGMTLSLAVMAGAFIGLAFLFYITVTTGSGSAGWGLSRLAGGLAFSMGLILIVICGGELFTSSVLSSISWANKQISFGKMLSIWGKVYVGNFIGAMFLLALVSAAGLYQLDHGQWGLNALNIAQHKLHHTMLQAFALGVLCNLLVCLAIWLTFSSANAMTKAAMTIMPVAMFVSSGFEHCVANMFMVPLGIVIHYFAPESFWQQVGMNPAQYADLNVTQFITANLIPVTLGNIVGGAVLVGLANWVIYRRPHLKVASVATITETTNIKSLKDAMMKNTLTVKDMMNAQPVTLSVEQPTAVAVDTLVEHHLNAAPVVDVEGRLVGILSTHDIMVDLWCQDYIPADEQKVVDLMTRDVIAIDVNDKLVDVAEFFCIDKEQLFPTTNMGIATRFNSLSLEERAKSMKVSKPHVLPVLENGKFVGVLERNHVLAALRPIYGERLSVVEEQELARA</sequence>
<gene>
    <name evidence="11" type="primary">focA_3</name>
    <name evidence="10" type="synonym">focA</name>
    <name evidence="10" type="ORF">AL536_03765</name>
    <name evidence="11" type="ORF">NCTC11327_04341</name>
</gene>
<keyword evidence="12" id="KW-1185">Reference proteome</keyword>
<protein>
    <recommendedName>
        <fullName evidence="6">Formate transporter FocA</fullName>
    </recommendedName>
</protein>
<evidence type="ECO:0000256" key="1">
    <source>
        <dbReference type="ARBA" id="ARBA00004141"/>
    </source>
</evidence>
<dbReference type="InterPro" id="IPR000292">
    <property type="entry name" value="For/NO2_transpt"/>
</dbReference>
<evidence type="ECO:0000313" key="10">
    <source>
        <dbReference type="EMBL" id="AMF92605.1"/>
    </source>
</evidence>
<evidence type="ECO:0000256" key="6">
    <source>
        <dbReference type="NCBIfam" id="TIGR04060"/>
    </source>
</evidence>
<dbReference type="InterPro" id="IPR024002">
    <property type="entry name" value="For/NO2_transpt_CS"/>
</dbReference>
<feature type="transmembrane region" description="Helical" evidence="8">
    <location>
        <begin position="119"/>
        <end position="142"/>
    </location>
</feature>
<dbReference type="InterPro" id="IPR023999">
    <property type="entry name" value="Formate_transptr_FocA"/>
</dbReference>
<evidence type="ECO:0000256" key="5">
    <source>
        <dbReference type="ARBA" id="ARBA00049660"/>
    </source>
</evidence>
<dbReference type="InterPro" id="IPR000644">
    <property type="entry name" value="CBS_dom"/>
</dbReference>
<dbReference type="EMBL" id="UHIP01000002">
    <property type="protein sequence ID" value="SUQ27466.1"/>
    <property type="molecule type" value="Genomic_DNA"/>
</dbReference>
<evidence type="ECO:0000256" key="4">
    <source>
        <dbReference type="ARBA" id="ARBA00023136"/>
    </source>
</evidence>
<feature type="transmembrane region" description="Helical" evidence="8">
    <location>
        <begin position="249"/>
        <end position="279"/>
    </location>
</feature>
<keyword evidence="7" id="KW-0129">CBS domain</keyword>
<dbReference type="Pfam" id="PF00571">
    <property type="entry name" value="CBS"/>
    <property type="match status" value="1"/>
</dbReference>
<feature type="transmembrane region" description="Helical" evidence="8">
    <location>
        <begin position="197"/>
        <end position="229"/>
    </location>
</feature>
<dbReference type="PROSITE" id="PS01005">
    <property type="entry name" value="FORMATE_NITRITE_TP_1"/>
    <property type="match status" value="1"/>
</dbReference>
<feature type="transmembrane region" description="Helical" evidence="8">
    <location>
        <begin position="162"/>
        <end position="185"/>
    </location>
</feature>
<proteinExistence type="inferred from homology"/>
<dbReference type="NCBIfam" id="TIGR04060">
    <property type="entry name" value="formate_focA"/>
    <property type="match status" value="1"/>
</dbReference>
<name>A0AAX2LYE4_VIBFL</name>
<accession>A0AAX2LYE4</accession>
<dbReference type="AlphaFoldDB" id="A0AAX2LYE4"/>
<dbReference type="Gene3D" id="1.20.1080.10">
    <property type="entry name" value="Glycerol uptake facilitator protein"/>
    <property type="match status" value="1"/>
</dbReference>
<evidence type="ECO:0000313" key="11">
    <source>
        <dbReference type="EMBL" id="SUQ27466.1"/>
    </source>
</evidence>
<dbReference type="Proteomes" id="UP000057088">
    <property type="component" value="Chromosome 1"/>
</dbReference>
<evidence type="ECO:0000256" key="2">
    <source>
        <dbReference type="ARBA" id="ARBA00022692"/>
    </source>
</evidence>
<dbReference type="PROSITE" id="PS51371">
    <property type="entry name" value="CBS"/>
    <property type="match status" value="1"/>
</dbReference>
<dbReference type="Pfam" id="PF01226">
    <property type="entry name" value="Form_Nir_trans"/>
    <property type="match status" value="1"/>
</dbReference>
<reference evidence="12" key="1">
    <citation type="submission" date="2015-12" db="EMBL/GenBank/DDBJ databases">
        <title>FDA dAtabase for Regulatory Grade micrObial Sequences (FDA-ARGOS): Supporting development and validation of Infectious Disease Dx tests.</title>
        <authorList>
            <person name="Hoffmann M."/>
            <person name="Allard M."/>
            <person name="Evans P."/>
            <person name="Brown E."/>
            <person name="Tallon L.J."/>
            <person name="Sadzewicz L."/>
            <person name="Sengamalay N."/>
            <person name="Ott S."/>
            <person name="Godinez A."/>
            <person name="Nagaraj S."/>
            <person name="Vyas G."/>
            <person name="Aluvathingal J."/>
            <person name="Nadendla S."/>
            <person name="Geyer C."/>
            <person name="Sichtig H."/>
        </authorList>
    </citation>
    <scope>NUCLEOTIDE SEQUENCE [LARGE SCALE GENOMIC DNA]</scope>
    <source>
        <strain evidence="12">ATCC 33809</strain>
    </source>
</reference>
<evidence type="ECO:0000256" key="7">
    <source>
        <dbReference type="PROSITE-ProRule" id="PRU00703"/>
    </source>
</evidence>
<dbReference type="Proteomes" id="UP000254626">
    <property type="component" value="Unassembled WGS sequence"/>
</dbReference>
<keyword evidence="3 8" id="KW-1133">Transmembrane helix</keyword>
<feature type="domain" description="CBS" evidence="9">
    <location>
        <begin position="317"/>
        <end position="377"/>
    </location>
</feature>
<comment type="subcellular location">
    <subcellularLocation>
        <location evidence="1">Membrane</location>
        <topology evidence="1">Multi-pass membrane protein</topology>
    </subcellularLocation>
</comment>
<dbReference type="GO" id="GO:0015499">
    <property type="term" value="F:formate transmembrane transporter activity"/>
    <property type="evidence" value="ECO:0007669"/>
    <property type="project" value="UniProtKB-UniRule"/>
</dbReference>
<reference evidence="11 13" key="3">
    <citation type="submission" date="2018-06" db="EMBL/GenBank/DDBJ databases">
        <authorList>
            <consortium name="Pathogen Informatics"/>
            <person name="Doyle S."/>
        </authorList>
    </citation>
    <scope>NUCLEOTIDE SEQUENCE [LARGE SCALE GENOMIC DNA]</scope>
    <source>
        <strain evidence="11 13">NCTC11327</strain>
    </source>
</reference>
<evidence type="ECO:0000313" key="13">
    <source>
        <dbReference type="Proteomes" id="UP000254626"/>
    </source>
</evidence>